<proteinExistence type="predicted"/>
<gene>
    <name evidence="2" type="ORF">UFOPK1392_00128</name>
    <name evidence="3" type="ORF">UFOPK3733_00913</name>
</gene>
<accession>A0A6J7IW96</accession>
<dbReference type="Gene3D" id="3.40.190.10">
    <property type="entry name" value="Periplasmic binding protein-like II"/>
    <property type="match status" value="2"/>
</dbReference>
<dbReference type="AlphaFoldDB" id="A0A6J7IW96"/>
<reference evidence="3" key="1">
    <citation type="submission" date="2020-05" db="EMBL/GenBank/DDBJ databases">
        <authorList>
            <person name="Chiriac C."/>
            <person name="Salcher M."/>
            <person name="Ghai R."/>
            <person name="Kavagutti S V."/>
        </authorList>
    </citation>
    <scope>NUCLEOTIDE SEQUENCE</scope>
</reference>
<evidence type="ECO:0000313" key="3">
    <source>
        <dbReference type="EMBL" id="CAB4935165.1"/>
    </source>
</evidence>
<evidence type="ECO:0000313" key="2">
    <source>
        <dbReference type="EMBL" id="CAB4322394.1"/>
    </source>
</evidence>
<dbReference type="EMBL" id="CAEMXZ010000003">
    <property type="protein sequence ID" value="CAB4322394.1"/>
    <property type="molecule type" value="Genomic_DNA"/>
</dbReference>
<sequence length="492" mass="51615">MVHLDPRYFSLPCPNFEHGVDTTQQSTSPLFERTKAVKSSLLKRSLIAGAVVATSVATFIPTISAASAATVIAVAGSDTTENVMKSIMEQVSTVDVPTYNVPVYSLNPFTVPADDFCPSVVYSPQGTTGLTAPNQVAPNGSGAGRNALRDFVASSKRYTAGAEVLSSSVEAYAVATPVKGCIDIARSSAYSSGSPAATKGQFYAFALDAVSWASPSSKAPSTLSISDLQKIYNCTYTNWNQVPGGSDGQIQRYLPQAASGTRAYFLSDVLMGAVTDFTAKTNCPAVKILDKNGLEFEENRGDRIPDADLETAILPYSAGQWAYQANNAANPSIDQRKSSTGVVTAIKGINNSAFGKTGSGDNVLNNTGHVAYNDIDGRYQLNDSGWANVDTTADAAGYPITDSNTVQESGKSKTAVDFPGVRLVYNVLHTDSPSYSTARDLVGFNNIDSGAKSTLCSGGFKTTISTFGFSPLTSTANGASNLAGSSCRRYLA</sequence>
<name>A0A6J7IW96_9ZZZZ</name>
<dbReference type="SUPFAM" id="SSF53850">
    <property type="entry name" value="Periplasmic binding protein-like II"/>
    <property type="match status" value="1"/>
</dbReference>
<dbReference type="Pfam" id="PF12849">
    <property type="entry name" value="PBP_like_2"/>
    <property type="match status" value="1"/>
</dbReference>
<organism evidence="3">
    <name type="scientific">freshwater metagenome</name>
    <dbReference type="NCBI Taxonomy" id="449393"/>
    <lineage>
        <taxon>unclassified sequences</taxon>
        <taxon>metagenomes</taxon>
        <taxon>ecological metagenomes</taxon>
    </lineage>
</organism>
<dbReference type="EMBL" id="CAFBNC010000036">
    <property type="protein sequence ID" value="CAB4935165.1"/>
    <property type="molecule type" value="Genomic_DNA"/>
</dbReference>
<evidence type="ECO:0000259" key="1">
    <source>
        <dbReference type="Pfam" id="PF12849"/>
    </source>
</evidence>
<dbReference type="InterPro" id="IPR024370">
    <property type="entry name" value="PBP_domain"/>
</dbReference>
<protein>
    <submittedName>
        <fullName evidence="3">Unannotated protein</fullName>
    </submittedName>
</protein>
<feature type="domain" description="PBP" evidence="1">
    <location>
        <begin position="132"/>
        <end position="382"/>
    </location>
</feature>